<proteinExistence type="predicted"/>
<gene>
    <name evidence="1" type="ORF">H0N91_15775</name>
</gene>
<protein>
    <submittedName>
        <fullName evidence="1">Uncharacterized protein</fullName>
    </submittedName>
</protein>
<dbReference type="RefSeq" id="WP_090410822.1">
    <property type="nucleotide sequence ID" value="NZ_FOWI01000001.1"/>
</dbReference>
<reference evidence="1 2" key="1">
    <citation type="submission" date="2020-07" db="EMBL/GenBank/DDBJ databases">
        <title>Organ Donor 1.</title>
        <authorList>
            <person name="Marsh A.J."/>
            <person name="Azcarate-Peril M.A."/>
        </authorList>
    </citation>
    <scope>NUCLEOTIDE SEQUENCE [LARGE SCALE GENOMIC DNA]</scope>
    <source>
        <strain evidence="1 2">AMC0717</strain>
    </source>
</reference>
<comment type="caution">
    <text evidence="1">The sequence shown here is derived from an EMBL/GenBank/DDBJ whole genome shotgun (WGS) entry which is preliminary data.</text>
</comment>
<dbReference type="EMBL" id="JACCKS010000021">
    <property type="protein sequence ID" value="NZA39547.1"/>
    <property type="molecule type" value="Genomic_DNA"/>
</dbReference>
<accession>A0A1I5G820</accession>
<sequence>MEDFYPDGKIKYILAVDYEKTTNGMDREIFRRVTDYMKDERYSRRILKMLHNNVTVETDNTYRWQSNSFIDLEAGKCGFTDGFVEHVLKRLEEEK</sequence>
<evidence type="ECO:0000313" key="2">
    <source>
        <dbReference type="Proteomes" id="UP000586254"/>
    </source>
</evidence>
<dbReference type="Proteomes" id="UP000586254">
    <property type="component" value="Unassembled WGS sequence"/>
</dbReference>
<name>A0A1I5G820_9FIRM</name>
<evidence type="ECO:0000313" key="1">
    <source>
        <dbReference type="EMBL" id="NZA39547.1"/>
    </source>
</evidence>
<organism evidence="1 2">
    <name type="scientific">Eubacterium callanderi</name>
    <dbReference type="NCBI Taxonomy" id="53442"/>
    <lineage>
        <taxon>Bacteria</taxon>
        <taxon>Bacillati</taxon>
        <taxon>Bacillota</taxon>
        <taxon>Clostridia</taxon>
        <taxon>Eubacteriales</taxon>
        <taxon>Eubacteriaceae</taxon>
        <taxon>Eubacterium</taxon>
    </lineage>
</organism>
<dbReference type="AlphaFoldDB" id="A0A1I5G820"/>